<organism evidence="1 2">
    <name type="scientific">Catharanthus roseus</name>
    <name type="common">Madagascar periwinkle</name>
    <name type="synonym">Vinca rosea</name>
    <dbReference type="NCBI Taxonomy" id="4058"/>
    <lineage>
        <taxon>Eukaryota</taxon>
        <taxon>Viridiplantae</taxon>
        <taxon>Streptophyta</taxon>
        <taxon>Embryophyta</taxon>
        <taxon>Tracheophyta</taxon>
        <taxon>Spermatophyta</taxon>
        <taxon>Magnoliopsida</taxon>
        <taxon>eudicotyledons</taxon>
        <taxon>Gunneridae</taxon>
        <taxon>Pentapetalae</taxon>
        <taxon>asterids</taxon>
        <taxon>lamiids</taxon>
        <taxon>Gentianales</taxon>
        <taxon>Apocynaceae</taxon>
        <taxon>Rauvolfioideae</taxon>
        <taxon>Vinceae</taxon>
        <taxon>Catharanthinae</taxon>
        <taxon>Catharanthus</taxon>
    </lineage>
</organism>
<dbReference type="EMBL" id="CM044708">
    <property type="protein sequence ID" value="KAI5649021.1"/>
    <property type="molecule type" value="Genomic_DNA"/>
</dbReference>
<reference evidence="2" key="1">
    <citation type="journal article" date="2023" name="Nat. Plants">
        <title>Single-cell RNA sequencing provides a high-resolution roadmap for understanding the multicellular compartmentation of specialized metabolism.</title>
        <authorList>
            <person name="Sun S."/>
            <person name="Shen X."/>
            <person name="Li Y."/>
            <person name="Li Y."/>
            <person name="Wang S."/>
            <person name="Li R."/>
            <person name="Zhang H."/>
            <person name="Shen G."/>
            <person name="Guo B."/>
            <person name="Wei J."/>
            <person name="Xu J."/>
            <person name="St-Pierre B."/>
            <person name="Chen S."/>
            <person name="Sun C."/>
        </authorList>
    </citation>
    <scope>NUCLEOTIDE SEQUENCE [LARGE SCALE GENOMIC DNA]</scope>
</reference>
<proteinExistence type="predicted"/>
<keyword evidence="2" id="KW-1185">Reference proteome</keyword>
<protein>
    <submittedName>
        <fullName evidence="1">Uncharacterized protein</fullName>
    </submittedName>
</protein>
<accession>A0ACB9ZP32</accession>
<sequence length="208" mass="23767">MTEPPPFDNEPEIEICYKSKSDEGQENVGYGSGSDSSRNDDDRDIPIWTGRNLLLTRRSQKKVGKGKAKIGSSVPKRKAKRIFKKNNFEMPAEKTDHNQIMKIYTENEPRNQLQMRQARLYSNQSSSNRALAMVDPKAIVLAEWSKKNEIESKESVTDPVTILIKASERDVEYIGSEERVIRCPNEKAISTSLDQHDKHTPMKDEEVQ</sequence>
<comment type="caution">
    <text evidence="1">The sequence shown here is derived from an EMBL/GenBank/DDBJ whole genome shotgun (WGS) entry which is preliminary data.</text>
</comment>
<evidence type="ECO:0000313" key="1">
    <source>
        <dbReference type="EMBL" id="KAI5649021.1"/>
    </source>
</evidence>
<gene>
    <name evidence="1" type="ORF">M9H77_35026</name>
</gene>
<name>A0ACB9ZP32_CATRO</name>
<evidence type="ECO:0000313" key="2">
    <source>
        <dbReference type="Proteomes" id="UP001060085"/>
    </source>
</evidence>
<dbReference type="Proteomes" id="UP001060085">
    <property type="component" value="Linkage Group LG08"/>
</dbReference>